<organism evidence="2 3">
    <name type="scientific">Siminovitchia sediminis</name>
    <dbReference type="NCBI Taxonomy" id="1274353"/>
    <lineage>
        <taxon>Bacteria</taxon>
        <taxon>Bacillati</taxon>
        <taxon>Bacillota</taxon>
        <taxon>Bacilli</taxon>
        <taxon>Bacillales</taxon>
        <taxon>Bacillaceae</taxon>
        <taxon>Siminovitchia</taxon>
    </lineage>
</organism>
<dbReference type="CDD" id="cd02440">
    <property type="entry name" value="AdoMet_MTases"/>
    <property type="match status" value="1"/>
</dbReference>
<feature type="domain" description="Methyltransferase type 11" evidence="1">
    <location>
        <begin position="42"/>
        <end position="136"/>
    </location>
</feature>
<dbReference type="PANTHER" id="PTHR43591:SF24">
    <property type="entry name" value="2-METHOXY-6-POLYPRENYL-1,4-BENZOQUINOL METHYLASE, MITOCHONDRIAL"/>
    <property type="match status" value="1"/>
</dbReference>
<dbReference type="EC" id="2.1.1.-" evidence="2"/>
<dbReference type="InterPro" id="IPR029063">
    <property type="entry name" value="SAM-dependent_MTases_sf"/>
</dbReference>
<comment type="caution">
    <text evidence="2">The sequence shown here is derived from an EMBL/GenBank/DDBJ whole genome shotgun (WGS) entry which is preliminary data.</text>
</comment>
<sequence>MKDKRFNPEKANMLMRADRMKLLPPDQLIAHLDILPDDIIADLGAGNGYFAIPMAKKAKVVYAVDIEPKMLGMLKENADQEQLENMKYVESDLDKIQLADESVNKIMISLVLHEVPNIDQTLDEIKRILKPGGQILVIEWEAVRTESGPPLHHRISSKELAAALDNNGFNSEIIPYNPYYAVKAAVKR</sequence>
<reference evidence="3" key="1">
    <citation type="journal article" date="2019" name="Int. J. Syst. Evol. Microbiol.">
        <title>The Global Catalogue of Microorganisms (GCM) 10K type strain sequencing project: providing services to taxonomists for standard genome sequencing and annotation.</title>
        <authorList>
            <consortium name="The Broad Institute Genomics Platform"/>
            <consortium name="The Broad Institute Genome Sequencing Center for Infectious Disease"/>
            <person name="Wu L."/>
            <person name="Ma J."/>
        </authorList>
    </citation>
    <scope>NUCLEOTIDE SEQUENCE [LARGE SCALE GENOMIC DNA]</scope>
    <source>
        <strain evidence="3">CGMCC 1.12295</strain>
    </source>
</reference>
<keyword evidence="3" id="KW-1185">Reference proteome</keyword>
<dbReference type="Gene3D" id="3.40.50.150">
    <property type="entry name" value="Vaccinia Virus protein VP39"/>
    <property type="match status" value="1"/>
</dbReference>
<evidence type="ECO:0000313" key="2">
    <source>
        <dbReference type="EMBL" id="MFD1708312.1"/>
    </source>
</evidence>
<evidence type="ECO:0000313" key="3">
    <source>
        <dbReference type="Proteomes" id="UP001597301"/>
    </source>
</evidence>
<gene>
    <name evidence="2" type="ORF">ACFSCZ_16470</name>
</gene>
<proteinExistence type="predicted"/>
<dbReference type="SUPFAM" id="SSF53335">
    <property type="entry name" value="S-adenosyl-L-methionine-dependent methyltransferases"/>
    <property type="match status" value="1"/>
</dbReference>
<name>A0ABW4KMI2_9BACI</name>
<dbReference type="GO" id="GO:0008168">
    <property type="term" value="F:methyltransferase activity"/>
    <property type="evidence" value="ECO:0007669"/>
    <property type="project" value="UniProtKB-KW"/>
</dbReference>
<evidence type="ECO:0000259" key="1">
    <source>
        <dbReference type="Pfam" id="PF08241"/>
    </source>
</evidence>
<dbReference type="Pfam" id="PF08241">
    <property type="entry name" value="Methyltransf_11"/>
    <property type="match status" value="1"/>
</dbReference>
<keyword evidence="2" id="KW-0808">Transferase</keyword>
<dbReference type="PANTHER" id="PTHR43591">
    <property type="entry name" value="METHYLTRANSFERASE"/>
    <property type="match status" value="1"/>
</dbReference>
<dbReference type="EMBL" id="JBHUEO010000068">
    <property type="protein sequence ID" value="MFD1708312.1"/>
    <property type="molecule type" value="Genomic_DNA"/>
</dbReference>
<dbReference type="RefSeq" id="WP_380775459.1">
    <property type="nucleotide sequence ID" value="NZ_JBHUEO010000068.1"/>
</dbReference>
<protein>
    <submittedName>
        <fullName evidence="2">Class I SAM-dependent methyltransferase</fullName>
        <ecNumber evidence="2">2.1.1.-</ecNumber>
    </submittedName>
</protein>
<dbReference type="InterPro" id="IPR013216">
    <property type="entry name" value="Methyltransf_11"/>
</dbReference>
<dbReference type="GO" id="GO:0032259">
    <property type="term" value="P:methylation"/>
    <property type="evidence" value="ECO:0007669"/>
    <property type="project" value="UniProtKB-KW"/>
</dbReference>
<dbReference type="Proteomes" id="UP001597301">
    <property type="component" value="Unassembled WGS sequence"/>
</dbReference>
<keyword evidence="2" id="KW-0489">Methyltransferase</keyword>
<accession>A0ABW4KMI2</accession>